<evidence type="ECO:0000256" key="1">
    <source>
        <dbReference type="SAM" id="SignalP"/>
    </source>
</evidence>
<proteinExistence type="predicted"/>
<dbReference type="Proteomes" id="UP000261758">
    <property type="component" value="Chromosome"/>
</dbReference>
<name>A0AAD0S4F5_RALSL</name>
<accession>A0AAD0S4F5</accession>
<evidence type="ECO:0000313" key="2">
    <source>
        <dbReference type="EMBL" id="AXV80278.1"/>
    </source>
</evidence>
<dbReference type="RefSeq" id="WP_013211113.1">
    <property type="nucleotide sequence ID" value="NZ_CP022759.1"/>
</dbReference>
<organism evidence="2 3">
    <name type="scientific">Ralstonia solanacearum</name>
    <name type="common">Pseudomonas solanacearum</name>
    <dbReference type="NCBI Taxonomy" id="305"/>
    <lineage>
        <taxon>Bacteria</taxon>
        <taxon>Pseudomonadati</taxon>
        <taxon>Pseudomonadota</taxon>
        <taxon>Betaproteobacteria</taxon>
        <taxon>Burkholderiales</taxon>
        <taxon>Burkholderiaceae</taxon>
        <taxon>Ralstonia</taxon>
        <taxon>Ralstonia solanacearum species complex</taxon>
    </lineage>
</organism>
<keyword evidence="1" id="KW-0732">Signal</keyword>
<feature type="signal peptide" evidence="1">
    <location>
        <begin position="1"/>
        <end position="24"/>
    </location>
</feature>
<protein>
    <recommendedName>
        <fullName evidence="4">Molybdopterin-dependent oxidoreductase</fullName>
    </recommendedName>
</protein>
<sequence length="197" mass="21253">MNKRKFLITAGTSGLSLAAGSAVADAFPQPAVSRTPVMLTISGNINRANRGPSNALTDQLLYKQGVRFDKAYAFDLASLLTAVPAHTLRATVAYDMLPHTLTGPRIASLLTYVGARIGYDQPIKLRAIDGYVATPTLRELVQREYIAATHLDGTPLAIGGLGPLFVMYDVDRLADARAQPATDRYQNCVWGLVHIEV</sequence>
<reference evidence="2 3" key="1">
    <citation type="submission" date="2017-08" db="EMBL/GenBank/DDBJ databases">
        <title>Genome sequences of Ralstonia solanacearum Species Complex (RSSC) isolated from Potato bacterial wilts in Korea.</title>
        <authorList>
            <person name="Cho H."/>
            <person name="Song E.-S."/>
            <person name="Lee Y.K."/>
            <person name="Lee S."/>
            <person name="Lee S.-W."/>
            <person name="Jo A."/>
            <person name="Kim J.-G."/>
            <person name="Hwang I."/>
        </authorList>
    </citation>
    <scope>NUCLEOTIDE SEQUENCE [LARGE SCALE GENOMIC DNA]</scope>
    <source>
        <strain evidence="2 3">T98</strain>
    </source>
</reference>
<dbReference type="AlphaFoldDB" id="A0AAD0S4F5"/>
<evidence type="ECO:0008006" key="4">
    <source>
        <dbReference type="Google" id="ProtNLM"/>
    </source>
</evidence>
<dbReference type="EMBL" id="CP022759">
    <property type="protein sequence ID" value="AXV80278.1"/>
    <property type="molecule type" value="Genomic_DNA"/>
</dbReference>
<feature type="chain" id="PRO_5042026684" description="Molybdopterin-dependent oxidoreductase" evidence="1">
    <location>
        <begin position="25"/>
        <end position="197"/>
    </location>
</feature>
<evidence type="ECO:0000313" key="3">
    <source>
        <dbReference type="Proteomes" id="UP000261758"/>
    </source>
</evidence>
<gene>
    <name evidence="2" type="ORF">CJO77_01230</name>
</gene>